<feature type="region of interest" description="Disordered" evidence="4">
    <location>
        <begin position="349"/>
        <end position="374"/>
    </location>
</feature>
<feature type="compositionally biased region" description="Basic and acidic residues" evidence="4">
    <location>
        <begin position="349"/>
        <end position="362"/>
    </location>
</feature>
<organism evidence="6 7">
    <name type="scientific">Mytilus edulis</name>
    <name type="common">Blue mussel</name>
    <dbReference type="NCBI Taxonomy" id="6550"/>
    <lineage>
        <taxon>Eukaryota</taxon>
        <taxon>Metazoa</taxon>
        <taxon>Spiralia</taxon>
        <taxon>Lophotrochozoa</taxon>
        <taxon>Mollusca</taxon>
        <taxon>Bivalvia</taxon>
        <taxon>Autobranchia</taxon>
        <taxon>Pteriomorphia</taxon>
        <taxon>Mytilida</taxon>
        <taxon>Mytiloidea</taxon>
        <taxon>Mytilidae</taxon>
        <taxon>Mytilinae</taxon>
        <taxon>Mytilus</taxon>
    </lineage>
</organism>
<dbReference type="PANTHER" id="PTHR12461">
    <property type="entry name" value="HYPOXIA-INDUCIBLE FACTOR 1 ALPHA INHIBITOR-RELATED"/>
    <property type="match status" value="1"/>
</dbReference>
<keyword evidence="2" id="KW-0963">Cytoplasm</keyword>
<dbReference type="OrthoDB" id="47172at2759"/>
<evidence type="ECO:0000256" key="3">
    <source>
        <dbReference type="ARBA" id="ARBA00037342"/>
    </source>
</evidence>
<dbReference type="Gene3D" id="2.60.120.650">
    <property type="entry name" value="Cupin"/>
    <property type="match status" value="1"/>
</dbReference>
<evidence type="ECO:0000313" key="6">
    <source>
        <dbReference type="EMBL" id="CAG2210944.1"/>
    </source>
</evidence>
<dbReference type="FunFam" id="2.60.120.650:FF:000018">
    <property type="entry name" value="HSPB1-associated protein 1 homolog"/>
    <property type="match status" value="1"/>
</dbReference>
<dbReference type="EMBL" id="CAJPWZ010001248">
    <property type="protein sequence ID" value="CAG2210944.1"/>
    <property type="molecule type" value="Genomic_DNA"/>
</dbReference>
<dbReference type="InterPro" id="IPR041667">
    <property type="entry name" value="Cupin_8"/>
</dbReference>
<dbReference type="InterPro" id="IPR003347">
    <property type="entry name" value="JmjC_dom"/>
</dbReference>
<evidence type="ECO:0000256" key="1">
    <source>
        <dbReference type="ARBA" id="ARBA00004496"/>
    </source>
</evidence>
<protein>
    <submittedName>
        <fullName evidence="6">HSPBAP1</fullName>
    </submittedName>
</protein>
<dbReference type="PROSITE" id="PS51184">
    <property type="entry name" value="JMJC"/>
    <property type="match status" value="1"/>
</dbReference>
<proteinExistence type="predicted"/>
<sequence length="590" mass="68505">MTTLEALISYKKCPPIVLKNKISDWPSRKWTPNYLASELTNQRYKCKVAPKDDNVLWETECVHEEITLQQFVEWNLGKPDENNPLFPYNKSDVTCYIDYKYMKDLFIEKTDHMKAVDWSVFGLDNRDGNDSTIWIGSEGCYTNCHYDTYGFNLVAQIYGRKRWTLFPPSDTKYMYPTRIPYEESSVFSQVNVKKPDTTTFHLFKNSHPHVVILEPGDVLYVPRHWWHFVESLETSISINTWVEMEEDKDSHVTEAISRVLFGCMMDIKIGSVGSTTDWINPGEEVQGHDVNFRYLQQAVGSYKKAKDKNNRSSNLTKFASHIGKYFDLKIETNKAATIPGRNQLIFQDDVDRRNNEETDQSLKRKVSTSPRDEYKKQRIDLDTENIKSYSECLHHNTLSFDSNLKVLEPMSYDLYVKEVICSYHTEQETIHDSDIDLPQIMKNTSQELLKSCQECQLSSDRTELDTAKKCQTCNIKISDTFDRTELESAQQCQTCNIKTSDTFDRTELDTAKKCQTCYIKTSDTLDRTELESAQQCQTCSMNKSTSIQFSQQKIGCDDNLTVEQFAKILLHPDVIKKVKELITEPFDMLR</sequence>
<evidence type="ECO:0000256" key="4">
    <source>
        <dbReference type="SAM" id="MobiDB-lite"/>
    </source>
</evidence>
<dbReference type="AlphaFoldDB" id="A0A8S3RVZ8"/>
<reference evidence="6" key="1">
    <citation type="submission" date="2021-03" db="EMBL/GenBank/DDBJ databases">
        <authorList>
            <person name="Bekaert M."/>
        </authorList>
    </citation>
    <scope>NUCLEOTIDE SEQUENCE</scope>
</reference>
<gene>
    <name evidence="6" type="ORF">MEDL_25003</name>
</gene>
<evidence type="ECO:0000313" key="7">
    <source>
        <dbReference type="Proteomes" id="UP000683360"/>
    </source>
</evidence>
<keyword evidence="7" id="KW-1185">Reference proteome</keyword>
<dbReference type="PANTHER" id="PTHR12461:SF43">
    <property type="entry name" value="HSPB1-ASSOCIATED PROTEIN 1"/>
    <property type="match status" value="1"/>
</dbReference>
<comment type="caution">
    <text evidence="6">The sequence shown here is derived from an EMBL/GenBank/DDBJ whole genome shotgun (WGS) entry which is preliminary data.</text>
</comment>
<dbReference type="SUPFAM" id="SSF51197">
    <property type="entry name" value="Clavaminate synthase-like"/>
    <property type="match status" value="1"/>
</dbReference>
<dbReference type="SMART" id="SM00558">
    <property type="entry name" value="JmjC"/>
    <property type="match status" value="1"/>
</dbReference>
<comment type="function">
    <text evidence="3">May play a role in cellular stress response.</text>
</comment>
<name>A0A8S3RVZ8_MYTED</name>
<dbReference type="GO" id="GO:0005737">
    <property type="term" value="C:cytoplasm"/>
    <property type="evidence" value="ECO:0007669"/>
    <property type="project" value="UniProtKB-SubCell"/>
</dbReference>
<evidence type="ECO:0000259" key="5">
    <source>
        <dbReference type="PROSITE" id="PS51184"/>
    </source>
</evidence>
<dbReference type="Pfam" id="PF13621">
    <property type="entry name" value="Cupin_8"/>
    <property type="match status" value="1"/>
</dbReference>
<comment type="subcellular location">
    <subcellularLocation>
        <location evidence="1">Cytoplasm</location>
    </subcellularLocation>
</comment>
<feature type="domain" description="JmjC" evidence="5">
    <location>
        <begin position="80"/>
        <end position="257"/>
    </location>
</feature>
<evidence type="ECO:0000256" key="2">
    <source>
        <dbReference type="ARBA" id="ARBA00022490"/>
    </source>
</evidence>
<dbReference type="Proteomes" id="UP000683360">
    <property type="component" value="Unassembled WGS sequence"/>
</dbReference>
<accession>A0A8S3RVZ8</accession>